<keyword evidence="3" id="KW-1185">Reference proteome</keyword>
<proteinExistence type="predicted"/>
<sequence length="103" mass="11966">MKQLTKQIALLERMDQLVRLKATGRPKQLAERLEVSEATVFRMIETMKELNAPIYYDLARQSYSYSEPTAFKCGFFLKSLDEQAQRNLTGGIGFENIKRLLKF</sequence>
<comment type="caution">
    <text evidence="2">The sequence shown here is derived from an EMBL/GenBank/DDBJ whole genome shotgun (WGS) entry which is preliminary data.</text>
</comment>
<accession>A0ABU3BH25</accession>
<dbReference type="Gene3D" id="1.10.10.10">
    <property type="entry name" value="Winged helix-like DNA-binding domain superfamily/Winged helix DNA-binding domain"/>
    <property type="match status" value="1"/>
</dbReference>
<feature type="domain" description="Helix-turn-helix type 11" evidence="1">
    <location>
        <begin position="27"/>
        <end position="55"/>
    </location>
</feature>
<evidence type="ECO:0000259" key="1">
    <source>
        <dbReference type="Pfam" id="PF08279"/>
    </source>
</evidence>
<dbReference type="InterPro" id="IPR036388">
    <property type="entry name" value="WH-like_DNA-bd_sf"/>
</dbReference>
<dbReference type="Pfam" id="PF08279">
    <property type="entry name" value="HTH_11"/>
    <property type="match status" value="1"/>
</dbReference>
<dbReference type="RefSeq" id="WP_311387512.1">
    <property type="nucleotide sequence ID" value="NZ_JAVRHU010000002.1"/>
</dbReference>
<name>A0ABU3BH25_9FLAO</name>
<dbReference type="EMBL" id="JAVRHU010000002">
    <property type="protein sequence ID" value="MDT0621430.1"/>
    <property type="molecule type" value="Genomic_DNA"/>
</dbReference>
<dbReference type="Proteomes" id="UP001250662">
    <property type="component" value="Unassembled WGS sequence"/>
</dbReference>
<evidence type="ECO:0000313" key="2">
    <source>
        <dbReference type="EMBL" id="MDT0621430.1"/>
    </source>
</evidence>
<gene>
    <name evidence="2" type="ORF">RM520_07330</name>
</gene>
<reference evidence="2 3" key="1">
    <citation type="submission" date="2023-09" db="EMBL/GenBank/DDBJ databases">
        <authorList>
            <person name="Rey-Velasco X."/>
        </authorList>
    </citation>
    <scope>NUCLEOTIDE SEQUENCE [LARGE SCALE GENOMIC DNA]</scope>
    <source>
        <strain evidence="2 3">P007</strain>
    </source>
</reference>
<organism evidence="2 3">
    <name type="scientific">Croceitalea vernalis</name>
    <dbReference type="NCBI Taxonomy" id="3075599"/>
    <lineage>
        <taxon>Bacteria</taxon>
        <taxon>Pseudomonadati</taxon>
        <taxon>Bacteroidota</taxon>
        <taxon>Flavobacteriia</taxon>
        <taxon>Flavobacteriales</taxon>
        <taxon>Flavobacteriaceae</taxon>
        <taxon>Croceitalea</taxon>
    </lineage>
</organism>
<evidence type="ECO:0000313" key="3">
    <source>
        <dbReference type="Proteomes" id="UP001250662"/>
    </source>
</evidence>
<dbReference type="InterPro" id="IPR013196">
    <property type="entry name" value="HTH_11"/>
</dbReference>
<protein>
    <submittedName>
        <fullName evidence="2">HTH domain-containing protein</fullName>
    </submittedName>
</protein>